<gene>
    <name evidence="2" type="ORF">Airi02_011880</name>
</gene>
<proteinExistence type="predicted"/>
<name>A0A9W6VSE4_9ACTN</name>
<feature type="region of interest" description="Disordered" evidence="1">
    <location>
        <begin position="1"/>
        <end position="27"/>
    </location>
</feature>
<dbReference type="AlphaFoldDB" id="A0A9W6VSE4"/>
<dbReference type="Proteomes" id="UP001165074">
    <property type="component" value="Unassembled WGS sequence"/>
</dbReference>
<sequence>MLAVKSRMPDMAMAAINPRTPARTVDAASGTVHLRPRDVTRGATQFLTHTPSHPPSPAKTLR</sequence>
<evidence type="ECO:0000256" key="1">
    <source>
        <dbReference type="SAM" id="MobiDB-lite"/>
    </source>
</evidence>
<accession>A0A9W6VSE4</accession>
<organism evidence="2 3">
    <name type="scientific">Actinoallomurus iriomotensis</name>
    <dbReference type="NCBI Taxonomy" id="478107"/>
    <lineage>
        <taxon>Bacteria</taxon>
        <taxon>Bacillati</taxon>
        <taxon>Actinomycetota</taxon>
        <taxon>Actinomycetes</taxon>
        <taxon>Streptosporangiales</taxon>
        <taxon>Thermomonosporaceae</taxon>
        <taxon>Actinoallomurus</taxon>
    </lineage>
</organism>
<reference evidence="2" key="1">
    <citation type="submission" date="2023-03" db="EMBL/GenBank/DDBJ databases">
        <title>Actinoallomurus iriomotensis NBRC 103684.</title>
        <authorList>
            <person name="Ichikawa N."/>
            <person name="Sato H."/>
            <person name="Tonouchi N."/>
        </authorList>
    </citation>
    <scope>NUCLEOTIDE SEQUENCE</scope>
    <source>
        <strain evidence="2">NBRC 103684</strain>
    </source>
</reference>
<dbReference type="EMBL" id="BSTK01000002">
    <property type="protein sequence ID" value="GLY83258.1"/>
    <property type="molecule type" value="Genomic_DNA"/>
</dbReference>
<evidence type="ECO:0000313" key="2">
    <source>
        <dbReference type="EMBL" id="GLY83258.1"/>
    </source>
</evidence>
<evidence type="ECO:0000313" key="3">
    <source>
        <dbReference type="Proteomes" id="UP001165074"/>
    </source>
</evidence>
<keyword evidence="3" id="KW-1185">Reference proteome</keyword>
<comment type="caution">
    <text evidence="2">The sequence shown here is derived from an EMBL/GenBank/DDBJ whole genome shotgun (WGS) entry which is preliminary data.</text>
</comment>
<protein>
    <submittedName>
        <fullName evidence="2">Uncharacterized protein</fullName>
    </submittedName>
</protein>